<dbReference type="Pfam" id="PF17196">
    <property type="entry name" value="DUF5133"/>
    <property type="match status" value="1"/>
</dbReference>
<proteinExistence type="predicted"/>
<evidence type="ECO:0000313" key="2">
    <source>
        <dbReference type="Proteomes" id="UP001234216"/>
    </source>
</evidence>
<comment type="caution">
    <text evidence="1">The sequence shown here is derived from an EMBL/GenBank/DDBJ whole genome shotgun (WGS) entry which is preliminary data.</text>
</comment>
<sequence>MLRAHPSLLRELVERSERLSRRLESGGSGETRRQLEDVTYTLCVITGTRRLDTALYVARQQLADGMRGEQSLRR</sequence>
<accession>A0AAW8F3G2</accession>
<dbReference type="InterPro" id="IPR033457">
    <property type="entry name" value="DUF5133"/>
</dbReference>
<reference evidence="1" key="1">
    <citation type="submission" date="2023-07" db="EMBL/GenBank/DDBJ databases">
        <title>Comparative genomics of wheat-associated soil bacteria to identify genetic determinants of phenazine resistance.</title>
        <authorList>
            <person name="Mouncey N."/>
        </authorList>
    </citation>
    <scope>NUCLEOTIDE SEQUENCE</scope>
    <source>
        <strain evidence="1">V4I22</strain>
    </source>
</reference>
<dbReference type="RefSeq" id="WP_306971947.1">
    <property type="nucleotide sequence ID" value="NZ_JAUSZV010000002.1"/>
</dbReference>
<organism evidence="1 2">
    <name type="scientific">Streptomyces canus</name>
    <dbReference type="NCBI Taxonomy" id="58343"/>
    <lineage>
        <taxon>Bacteria</taxon>
        <taxon>Bacillati</taxon>
        <taxon>Actinomycetota</taxon>
        <taxon>Actinomycetes</taxon>
        <taxon>Kitasatosporales</taxon>
        <taxon>Streptomycetaceae</taxon>
        <taxon>Streptomyces</taxon>
        <taxon>Streptomyces aurantiacus group</taxon>
    </lineage>
</organism>
<dbReference type="Proteomes" id="UP001234216">
    <property type="component" value="Unassembled WGS sequence"/>
</dbReference>
<protein>
    <recommendedName>
        <fullName evidence="3">Methionine ABC transporter ATP-binding protein</fullName>
    </recommendedName>
</protein>
<gene>
    <name evidence="1" type="ORF">QFZ22_000347</name>
</gene>
<evidence type="ECO:0008006" key="3">
    <source>
        <dbReference type="Google" id="ProtNLM"/>
    </source>
</evidence>
<dbReference type="AlphaFoldDB" id="A0AAW8F3G2"/>
<dbReference type="EMBL" id="JAUSZV010000002">
    <property type="protein sequence ID" value="MDQ0904362.1"/>
    <property type="molecule type" value="Genomic_DNA"/>
</dbReference>
<name>A0AAW8F3G2_9ACTN</name>
<evidence type="ECO:0000313" key="1">
    <source>
        <dbReference type="EMBL" id="MDQ0904362.1"/>
    </source>
</evidence>